<dbReference type="AlphaFoldDB" id="A0A5N8W3H3"/>
<dbReference type="PIRSF" id="PIRSF017393">
    <property type="entry name" value="MTase_SAV2177"/>
    <property type="match status" value="1"/>
</dbReference>
<comment type="caution">
    <text evidence="1">The sequence shown here is derived from an EMBL/GenBank/DDBJ whole genome shotgun (WGS) entry which is preliminary data.</text>
</comment>
<name>A0A5N8W3H3_9ACTN</name>
<accession>A0A5N8W3H3</accession>
<dbReference type="InterPro" id="IPR006764">
    <property type="entry name" value="SAM_dep_MeTrfase_SAV2177_type"/>
</dbReference>
<gene>
    <name evidence="1" type="ORF">FNH04_19680</name>
</gene>
<sequence length="258" mass="28536">MINSSVPHSARIWNYWLGGKDCYEIDRQVGDQIREVNPEIVDIARAQRAFLRRTVTHLATEVGLRQFLDVGTGLPTLDNTHQVAQRIAPDARIVYVDHDPIVLAHATALLGSTPEGATAYVEADLRDPDVILRSAARTLDFERPVALMLLGIAAHLPDGIAYEAVGHLLDALPSGSHLVFCDSTEVYRPEAMRAMVERWNEASDNPRVNRGPDRLNRFFDGLELLEPGLLSVAQWRPEPADAHLPTEVDSFGGVARKP</sequence>
<organism evidence="1 2">
    <name type="scientific">Streptomyces phyllanthi</name>
    <dbReference type="NCBI Taxonomy" id="1803180"/>
    <lineage>
        <taxon>Bacteria</taxon>
        <taxon>Bacillati</taxon>
        <taxon>Actinomycetota</taxon>
        <taxon>Actinomycetes</taxon>
        <taxon>Kitasatosporales</taxon>
        <taxon>Streptomycetaceae</taxon>
        <taxon>Streptomyces</taxon>
    </lineage>
</organism>
<dbReference type="GO" id="GO:0032259">
    <property type="term" value="P:methylation"/>
    <property type="evidence" value="ECO:0007669"/>
    <property type="project" value="UniProtKB-KW"/>
</dbReference>
<dbReference type="SUPFAM" id="SSF53335">
    <property type="entry name" value="S-adenosyl-L-methionine-dependent methyltransferases"/>
    <property type="match status" value="1"/>
</dbReference>
<dbReference type="InterPro" id="IPR029063">
    <property type="entry name" value="SAM-dependent_MTases_sf"/>
</dbReference>
<keyword evidence="1" id="KW-0808">Transferase</keyword>
<keyword evidence="2" id="KW-1185">Reference proteome</keyword>
<dbReference type="Gene3D" id="3.40.50.150">
    <property type="entry name" value="Vaccinia Virus protein VP39"/>
    <property type="match status" value="1"/>
</dbReference>
<dbReference type="Pfam" id="PF04672">
    <property type="entry name" value="Methyltransf_19"/>
    <property type="match status" value="1"/>
</dbReference>
<dbReference type="Proteomes" id="UP000326979">
    <property type="component" value="Unassembled WGS sequence"/>
</dbReference>
<dbReference type="EMBL" id="VJZE01000129">
    <property type="protein sequence ID" value="MPY42041.1"/>
    <property type="molecule type" value="Genomic_DNA"/>
</dbReference>
<evidence type="ECO:0000313" key="1">
    <source>
        <dbReference type="EMBL" id="MPY42041.1"/>
    </source>
</evidence>
<dbReference type="GO" id="GO:0008168">
    <property type="term" value="F:methyltransferase activity"/>
    <property type="evidence" value="ECO:0007669"/>
    <property type="project" value="UniProtKB-KW"/>
</dbReference>
<protein>
    <submittedName>
        <fullName evidence="1">SAM-dependent methyltransferase</fullName>
    </submittedName>
</protein>
<keyword evidence="1" id="KW-0489">Methyltransferase</keyword>
<reference evidence="1 2" key="1">
    <citation type="submission" date="2019-07" db="EMBL/GenBank/DDBJ databases">
        <title>New species of Amycolatopsis and Streptomyces.</title>
        <authorList>
            <person name="Duangmal K."/>
            <person name="Teo W.F.A."/>
            <person name="Lipun K."/>
        </authorList>
    </citation>
    <scope>NUCLEOTIDE SEQUENCE [LARGE SCALE GENOMIC DNA]</scope>
    <source>
        <strain evidence="1 2">TISTR 2346</strain>
    </source>
</reference>
<proteinExistence type="predicted"/>
<evidence type="ECO:0000313" key="2">
    <source>
        <dbReference type="Proteomes" id="UP000326979"/>
    </source>
</evidence>